<dbReference type="SUPFAM" id="SSF53448">
    <property type="entry name" value="Nucleotide-diphospho-sugar transferases"/>
    <property type="match status" value="1"/>
</dbReference>
<dbReference type="Proteomes" id="UP000034176">
    <property type="component" value="Unassembled WGS sequence"/>
</dbReference>
<feature type="transmembrane region" description="Helical" evidence="1">
    <location>
        <begin position="260"/>
        <end position="287"/>
    </location>
</feature>
<keyword evidence="1" id="KW-0812">Transmembrane</keyword>
<feature type="domain" description="Glycosyltransferase 2-like" evidence="2">
    <location>
        <begin position="24"/>
        <end position="182"/>
    </location>
</feature>
<sequence length="319" mass="36904">MCCLTCYFLSINMKITHQNQDLVSVIMPVRNGSVFMVKAINSIVNQTYKNWELLIIDDASSDSTRTVMQEFKKQYPAKIRLFKTKRNLGAFAAANTVIQRAKGKYLAPMDSDDIAHFERLEKQVKFLHQNPNVILVGSNAEIIDQNDNLTGYKKYGLTHEEIYQQMSLINPIVHPSCMIRKSMLPNPQKLYLTNFGVNSDYFTFFQLLNYGKFANLPENLLSYRIHGKNSSLVNLKAKFFNTIKIRLAAVKEFKYQMPFYVYPLLLIQVIIVSFIPGKLLLPIYLFIRGMRTQMNNNPSIMSQNNTLFNRVKYALTMLF</sequence>
<protein>
    <submittedName>
        <fullName evidence="3">Glycosyl transferase family 2</fullName>
    </submittedName>
</protein>
<proteinExistence type="predicted"/>
<keyword evidence="1" id="KW-0472">Membrane</keyword>
<keyword evidence="3" id="KW-0808">Transferase</keyword>
<dbReference type="Pfam" id="PF00535">
    <property type="entry name" value="Glycos_transf_2"/>
    <property type="match status" value="1"/>
</dbReference>
<evidence type="ECO:0000313" key="4">
    <source>
        <dbReference type="Proteomes" id="UP000034176"/>
    </source>
</evidence>
<dbReference type="InterPro" id="IPR029044">
    <property type="entry name" value="Nucleotide-diphossugar_trans"/>
</dbReference>
<dbReference type="GO" id="GO:0016758">
    <property type="term" value="F:hexosyltransferase activity"/>
    <property type="evidence" value="ECO:0007669"/>
    <property type="project" value="UniProtKB-ARBA"/>
</dbReference>
<dbReference type="InterPro" id="IPR001173">
    <property type="entry name" value="Glyco_trans_2-like"/>
</dbReference>
<keyword evidence="1" id="KW-1133">Transmembrane helix</keyword>
<gene>
    <name evidence="3" type="ORF">UR52_C0006G0010</name>
</gene>
<dbReference type="EMBL" id="LBPN01000006">
    <property type="protein sequence ID" value="KKP59495.1"/>
    <property type="molecule type" value="Genomic_DNA"/>
</dbReference>
<dbReference type="STRING" id="1618434.UR52_C0006G0010"/>
<name>A0A0G0D896_9BACT</name>
<dbReference type="PANTHER" id="PTHR22916:SF3">
    <property type="entry name" value="UDP-GLCNAC:BETAGAL BETA-1,3-N-ACETYLGLUCOSAMINYLTRANSFERASE-LIKE PROTEIN 1"/>
    <property type="match status" value="1"/>
</dbReference>
<dbReference type="AlphaFoldDB" id="A0A0G0D896"/>
<accession>A0A0G0D896</accession>
<dbReference type="Gene3D" id="3.90.550.10">
    <property type="entry name" value="Spore Coat Polysaccharide Biosynthesis Protein SpsA, Chain A"/>
    <property type="match status" value="1"/>
</dbReference>
<reference evidence="3 4" key="1">
    <citation type="journal article" date="2015" name="Nature">
        <title>rRNA introns, odd ribosomes, and small enigmatic genomes across a large radiation of phyla.</title>
        <authorList>
            <person name="Brown C.T."/>
            <person name="Hug L.A."/>
            <person name="Thomas B.C."/>
            <person name="Sharon I."/>
            <person name="Castelle C.J."/>
            <person name="Singh A."/>
            <person name="Wilkins M.J."/>
            <person name="Williams K.H."/>
            <person name="Banfield J.F."/>
        </authorList>
    </citation>
    <scope>NUCLEOTIDE SEQUENCE [LARGE SCALE GENOMIC DNA]</scope>
</reference>
<dbReference type="PANTHER" id="PTHR22916">
    <property type="entry name" value="GLYCOSYLTRANSFERASE"/>
    <property type="match status" value="1"/>
</dbReference>
<evidence type="ECO:0000259" key="2">
    <source>
        <dbReference type="Pfam" id="PF00535"/>
    </source>
</evidence>
<comment type="caution">
    <text evidence="3">The sequence shown here is derived from an EMBL/GenBank/DDBJ whole genome shotgun (WGS) entry which is preliminary data.</text>
</comment>
<evidence type="ECO:0000256" key="1">
    <source>
        <dbReference type="SAM" id="Phobius"/>
    </source>
</evidence>
<organism evidence="3 4">
    <name type="scientific">Candidatus Gottesmanbacteria bacterium GW2011_GWA1_34_13</name>
    <dbReference type="NCBI Taxonomy" id="1618434"/>
    <lineage>
        <taxon>Bacteria</taxon>
        <taxon>Candidatus Gottesmaniibacteriota</taxon>
    </lineage>
</organism>
<evidence type="ECO:0000313" key="3">
    <source>
        <dbReference type="EMBL" id="KKP59495.1"/>
    </source>
</evidence>